<evidence type="ECO:0000256" key="19">
    <source>
        <dbReference type="ARBA" id="ARBA00044998"/>
    </source>
</evidence>
<evidence type="ECO:0000256" key="10">
    <source>
        <dbReference type="ARBA" id="ARBA00022840"/>
    </source>
</evidence>
<evidence type="ECO:0000256" key="14">
    <source>
        <dbReference type="ARBA" id="ARBA00023235"/>
    </source>
</evidence>
<keyword evidence="15" id="KW-0539">Nucleus</keyword>
<evidence type="ECO:0000256" key="24">
    <source>
        <dbReference type="SAM" id="Phobius"/>
    </source>
</evidence>
<proteinExistence type="inferred from homology"/>
<dbReference type="GO" id="GO:0043139">
    <property type="term" value="F:5'-3' DNA helicase activity"/>
    <property type="evidence" value="ECO:0007669"/>
    <property type="project" value="UniProtKB-EC"/>
</dbReference>
<dbReference type="GO" id="GO:0016818">
    <property type="term" value="F:hydrolase activity, acting on acid anhydrides, in phosphorus-containing anhydrides"/>
    <property type="evidence" value="ECO:0007669"/>
    <property type="project" value="InterPro"/>
</dbReference>
<keyword evidence="10" id="KW-0067">ATP-binding</keyword>
<keyword evidence="12" id="KW-0411">Iron-sulfur</keyword>
<keyword evidence="13" id="KW-0238">DNA-binding</keyword>
<dbReference type="Gene3D" id="3.40.50.300">
    <property type="entry name" value="P-loop containing nucleotide triphosphate hydrolases"/>
    <property type="match status" value="3"/>
</dbReference>
<evidence type="ECO:0000256" key="17">
    <source>
        <dbReference type="ARBA" id="ARBA00029709"/>
    </source>
</evidence>
<evidence type="ECO:0000256" key="11">
    <source>
        <dbReference type="ARBA" id="ARBA00023004"/>
    </source>
</evidence>
<dbReference type="PROSITE" id="PS00690">
    <property type="entry name" value="DEAH_ATP_HELICASE"/>
    <property type="match status" value="1"/>
</dbReference>
<dbReference type="InterPro" id="IPR006555">
    <property type="entry name" value="ATP-dep_Helicase_C"/>
</dbReference>
<keyword evidence="14" id="KW-0413">Isomerase</keyword>
<keyword evidence="16" id="KW-0131">Cell cycle</keyword>
<organism evidence="26 27">
    <name type="scientific">Friedmanniomyces simplex</name>
    <dbReference type="NCBI Taxonomy" id="329884"/>
    <lineage>
        <taxon>Eukaryota</taxon>
        <taxon>Fungi</taxon>
        <taxon>Dikarya</taxon>
        <taxon>Ascomycota</taxon>
        <taxon>Pezizomycotina</taxon>
        <taxon>Dothideomycetes</taxon>
        <taxon>Dothideomycetidae</taxon>
        <taxon>Mycosphaerellales</taxon>
        <taxon>Teratosphaeriaceae</taxon>
        <taxon>Friedmanniomyces</taxon>
    </lineage>
</organism>
<dbReference type="PROSITE" id="PS51193">
    <property type="entry name" value="HELICASE_ATP_BIND_2"/>
    <property type="match status" value="1"/>
</dbReference>
<keyword evidence="8" id="KW-0378">Hydrolase</keyword>
<dbReference type="Pfam" id="PF11712">
    <property type="entry name" value="Vma12"/>
    <property type="match status" value="1"/>
</dbReference>
<dbReference type="STRING" id="329884.A0A4U0W3S9"/>
<dbReference type="Pfam" id="PF06733">
    <property type="entry name" value="DEAD_2"/>
    <property type="match status" value="1"/>
</dbReference>
<dbReference type="GO" id="GO:0006139">
    <property type="term" value="P:nucleobase-containing compound metabolic process"/>
    <property type="evidence" value="ECO:0007669"/>
    <property type="project" value="InterPro"/>
</dbReference>
<evidence type="ECO:0000256" key="7">
    <source>
        <dbReference type="ARBA" id="ARBA00022741"/>
    </source>
</evidence>
<dbReference type="GO" id="GO:0070072">
    <property type="term" value="P:vacuolar proton-transporting V-type ATPase complex assembly"/>
    <property type="evidence" value="ECO:0007669"/>
    <property type="project" value="InterPro"/>
</dbReference>
<dbReference type="GO" id="GO:0051536">
    <property type="term" value="F:iron-sulfur cluster binding"/>
    <property type="evidence" value="ECO:0007669"/>
    <property type="project" value="UniProtKB-KW"/>
</dbReference>
<comment type="caution">
    <text evidence="26">The sequence shown here is derived from an EMBL/GenBank/DDBJ whole genome shotgun (WGS) entry which is preliminary data.</text>
</comment>
<dbReference type="GO" id="GO:0006974">
    <property type="term" value="P:DNA damage response"/>
    <property type="evidence" value="ECO:0007669"/>
    <property type="project" value="UniProtKB-ARBA"/>
</dbReference>
<dbReference type="FunFam" id="3.40.50.300:FF:002774">
    <property type="entry name" value="ATP-dependent DNA helicase chl1"/>
    <property type="match status" value="1"/>
</dbReference>
<dbReference type="GO" id="GO:0005524">
    <property type="term" value="F:ATP binding"/>
    <property type="evidence" value="ECO:0007669"/>
    <property type="project" value="UniProtKB-KW"/>
</dbReference>
<sequence>MVKLTITPAARAAIHEYCTGQNVEEPVLDDDQEARLHRISKLEAGSPIEHHDLIEVSRFLTRQTKYHNDDAKTPSARQWRLDVLLKGALVYQPPPPPKPEPTPQYKALMQRLREQEEQRQYERMVNPASPAETFNQRFPNAGARTFNPAISHGQTGADEVDEVTYADVNRQMILIINILVSIITCSVFIWIAARRWSVPQRLGLSMSGSGLVAAAEVAIYFGYIKRLDDAKQKEVKAVERKEILETWVIDKAQASGTADNAARDAGQNFIDLRSPSFIGSIFPSVRSTCGVGSDWATGVRQSLHPQFTNMAPKDFHHPFQPYGIQQQFMEVMYDCIERGKVGIFESPTGTGKSLSLICSSLTWLREHRRKLFDEALAAVEFDDDDPAWMAEHAMDSKRREMRHMREDFEARLSAVREKERKLKERNDALGEPLRKKRKVAVDNETSEADEKQFLLDDYESDADKQLHSNGGPPEYSTETTKLMEKMGMIQPKKQDDSSLDLSNELKVFFCSRTHSQLSQFVGELQRVSLPPGMPPELATNDEEQSEPLKQLSLGSRKNLCINRSVSKLGSQTAINERCIELQQTSSAEHKCPYLPSKDHEELVLDFRDFAFAKVRDIEDLAEVGARLGICPYYASRTAIDAAEMVTLPYPLLLQKTAREALGISLRGHVVIIDEAHNLMNAIEGIYSTQISESQLKRARESLIVYLQKFRNRLKGSNRVYVTQVVRVIDSLLLFVTGLDGANGNGGSMEAERLLSGKGVDQINLAKLVRYISDSKLSRKVEGYVSHVTQQQKASTRNTRDDKSEADVPTLSHVQNFLMTLMNPSKEGRFFWSREGDTCIVRYMLLDPSEHFREIVHDAQAVILAGGTMSPMDDYRQQLFPYLPSLVTFSCGHLIPPSNLLVRTVAADQVGPLDFSFKSRNSTTIMRIGHALLGLAPLVQGGLVVFFPSYSSLEQVASCWRNESFIAKLERTKQVFWDSRTEPAEATFKAYSQAVATNSKGAILLSVIGGKLSEGINFSDDLGRCVVIVGLPFPNLETPEWKAKMQYLEAKALARGEPAGLASREHAENVCMRAVNQAVGRVIRHKDDWAGIVLMDSRYNQKRMRDMLPAWIGESFPADSPSHFFGVVDDAKCFFERKGRA</sequence>
<keyword evidence="11" id="KW-0408">Iron</keyword>
<evidence type="ECO:0000256" key="13">
    <source>
        <dbReference type="ARBA" id="ARBA00023125"/>
    </source>
</evidence>
<keyword evidence="9" id="KW-0347">Helicase</keyword>
<evidence type="ECO:0000256" key="22">
    <source>
        <dbReference type="ARBA" id="ARBA00048954"/>
    </source>
</evidence>
<evidence type="ECO:0000256" key="4">
    <source>
        <dbReference type="ARBA" id="ARBA00016387"/>
    </source>
</evidence>
<keyword evidence="24" id="KW-1133">Transmembrane helix</keyword>
<evidence type="ECO:0000256" key="9">
    <source>
        <dbReference type="ARBA" id="ARBA00022806"/>
    </source>
</evidence>
<keyword evidence="23" id="KW-0175">Coiled coil</keyword>
<comment type="cofactor">
    <cofactor evidence="1">
        <name>[4Fe-4S] cluster</name>
        <dbReference type="ChEBI" id="CHEBI:49883"/>
    </cofactor>
</comment>
<dbReference type="EC" id="5.6.2.3" evidence="18"/>
<evidence type="ECO:0000256" key="12">
    <source>
        <dbReference type="ARBA" id="ARBA00023014"/>
    </source>
</evidence>
<dbReference type="EMBL" id="NAJQ01001558">
    <property type="protein sequence ID" value="TKA56762.1"/>
    <property type="molecule type" value="Genomic_DNA"/>
</dbReference>
<dbReference type="InterPro" id="IPR014013">
    <property type="entry name" value="Helic_SF1/SF2_ATP-bd_DinG/Rad3"/>
</dbReference>
<evidence type="ECO:0000256" key="15">
    <source>
        <dbReference type="ARBA" id="ARBA00023242"/>
    </source>
</evidence>
<dbReference type="InterPro" id="IPR010614">
    <property type="entry name" value="RAD3-like_helicase_DEAD"/>
</dbReference>
<comment type="catalytic activity">
    <reaction evidence="22">
        <text>ATP + H2O = ADP + phosphate + H(+)</text>
        <dbReference type="Rhea" id="RHEA:13065"/>
        <dbReference type="ChEBI" id="CHEBI:15377"/>
        <dbReference type="ChEBI" id="CHEBI:15378"/>
        <dbReference type="ChEBI" id="CHEBI:30616"/>
        <dbReference type="ChEBI" id="CHEBI:43474"/>
        <dbReference type="ChEBI" id="CHEBI:456216"/>
        <dbReference type="EC" id="5.6.2.3"/>
    </reaction>
</comment>
<evidence type="ECO:0000256" key="16">
    <source>
        <dbReference type="ARBA" id="ARBA00023306"/>
    </source>
</evidence>
<evidence type="ECO:0000259" key="25">
    <source>
        <dbReference type="PROSITE" id="PS51193"/>
    </source>
</evidence>
<dbReference type="GO" id="GO:0005634">
    <property type="term" value="C:nucleus"/>
    <property type="evidence" value="ECO:0007669"/>
    <property type="project" value="UniProtKB-SubCell"/>
</dbReference>
<evidence type="ECO:0000256" key="6">
    <source>
        <dbReference type="ARBA" id="ARBA00022723"/>
    </source>
</evidence>
<dbReference type="SUPFAM" id="SSF52540">
    <property type="entry name" value="P-loop containing nucleoside triphosphate hydrolases"/>
    <property type="match status" value="1"/>
</dbReference>
<keyword evidence="24" id="KW-0472">Membrane</keyword>
<dbReference type="AlphaFoldDB" id="A0A4U0W3S9"/>
<dbReference type="OrthoDB" id="267079at2759"/>
<dbReference type="GO" id="GO:0046872">
    <property type="term" value="F:metal ion binding"/>
    <property type="evidence" value="ECO:0007669"/>
    <property type="project" value="UniProtKB-KW"/>
</dbReference>
<feature type="transmembrane region" description="Helical" evidence="24">
    <location>
        <begin position="172"/>
        <end position="192"/>
    </location>
</feature>
<dbReference type="SMART" id="SM00488">
    <property type="entry name" value="DEXDc2"/>
    <property type="match status" value="1"/>
</dbReference>
<gene>
    <name evidence="26" type="ORF">B0A55_12659</name>
</gene>
<accession>A0A4U0W3S9</accession>
<dbReference type="InterPro" id="IPR006554">
    <property type="entry name" value="Helicase-like_DEXD_c2"/>
</dbReference>
<comment type="subcellular location">
    <subcellularLocation>
        <location evidence="2">Nucleus</location>
    </subcellularLocation>
</comment>
<dbReference type="Proteomes" id="UP000309340">
    <property type="component" value="Unassembled WGS sequence"/>
</dbReference>
<dbReference type="CDD" id="cd18788">
    <property type="entry name" value="SF2_C_XPD"/>
    <property type="match status" value="1"/>
</dbReference>
<dbReference type="InterPro" id="IPR027417">
    <property type="entry name" value="P-loop_NTPase"/>
</dbReference>
<evidence type="ECO:0000256" key="21">
    <source>
        <dbReference type="ARBA" id="ARBA00045702"/>
    </source>
</evidence>
<evidence type="ECO:0000256" key="5">
    <source>
        <dbReference type="ARBA" id="ARBA00017386"/>
    </source>
</evidence>
<keyword evidence="6" id="KW-0479">Metal-binding</keyword>
<reference evidence="26 27" key="1">
    <citation type="submission" date="2017-03" db="EMBL/GenBank/DDBJ databases">
        <title>Genomes of endolithic fungi from Antarctica.</title>
        <authorList>
            <person name="Coleine C."/>
            <person name="Masonjones S."/>
            <person name="Stajich J.E."/>
        </authorList>
    </citation>
    <scope>NUCLEOTIDE SEQUENCE [LARGE SCALE GENOMIC DNA]</scope>
    <source>
        <strain evidence="26 27">CCFEE 5184</strain>
    </source>
</reference>
<evidence type="ECO:0000256" key="23">
    <source>
        <dbReference type="SAM" id="Coils"/>
    </source>
</evidence>
<evidence type="ECO:0000256" key="18">
    <source>
        <dbReference type="ARBA" id="ARBA00044969"/>
    </source>
</evidence>
<evidence type="ECO:0000256" key="2">
    <source>
        <dbReference type="ARBA" id="ARBA00004123"/>
    </source>
</evidence>
<dbReference type="InterPro" id="IPR021013">
    <property type="entry name" value="ATPase_Vma12"/>
</dbReference>
<evidence type="ECO:0000256" key="3">
    <source>
        <dbReference type="ARBA" id="ARBA00008435"/>
    </source>
</evidence>
<dbReference type="NCBIfam" id="TIGR00604">
    <property type="entry name" value="rad3"/>
    <property type="match status" value="1"/>
</dbReference>
<evidence type="ECO:0000313" key="26">
    <source>
        <dbReference type="EMBL" id="TKA56762.1"/>
    </source>
</evidence>
<keyword evidence="7" id="KW-0547">Nucleotide-binding</keyword>
<comment type="similarity">
    <text evidence="3">Belongs to the DEAD box helicase family. DEAH subfamily. DDX11/CHL1 sub-subfamily.</text>
</comment>
<dbReference type="Pfam" id="PF13307">
    <property type="entry name" value="Helicase_C_2"/>
    <property type="match status" value="1"/>
</dbReference>
<dbReference type="InterPro" id="IPR045028">
    <property type="entry name" value="DinG/Rad3-like"/>
</dbReference>
<dbReference type="InterPro" id="IPR002464">
    <property type="entry name" value="DNA/RNA_helicase_DEAH_CS"/>
</dbReference>
<protein>
    <recommendedName>
        <fullName evidence="5">ATP-dependent DNA helicase CHL1</fullName>
        <ecNumber evidence="18">5.6.2.3</ecNumber>
    </recommendedName>
    <alternativeName>
        <fullName evidence="4">ATP-dependent DNA helicase chl1</fullName>
    </alternativeName>
    <alternativeName>
        <fullName evidence="17">Chromosome loss protein 1</fullName>
    </alternativeName>
    <alternativeName>
        <fullName evidence="19 20">DNA 5'-3' helicase CHL1</fullName>
    </alternativeName>
</protein>
<feature type="coiled-coil region" evidence="23">
    <location>
        <begin position="398"/>
        <end position="425"/>
    </location>
</feature>
<evidence type="ECO:0000313" key="27">
    <source>
        <dbReference type="Proteomes" id="UP000309340"/>
    </source>
</evidence>
<keyword evidence="24" id="KW-0812">Transmembrane</keyword>
<name>A0A4U0W3S9_9PEZI</name>
<dbReference type="PANTHER" id="PTHR11472">
    <property type="entry name" value="DNA REPAIR DEAD HELICASE RAD3/XP-D SUBFAMILY MEMBER"/>
    <property type="match status" value="1"/>
</dbReference>
<keyword evidence="27" id="KW-1185">Reference proteome</keyword>
<comment type="function">
    <text evidence="21">ATP-dependent DNA helicase important for chromosome transmission and normal cell cycle progression in G(2)/M. May have a role in changing DNA topology to allow the loading of proteins involved in maintaining sister chromatid cohesion in the vicinity of the centromeres. Has a specific role in chromosome segregation during meiosis II.</text>
</comment>
<dbReference type="InterPro" id="IPR013020">
    <property type="entry name" value="Rad3/Chl1-like"/>
</dbReference>
<dbReference type="GO" id="GO:0003677">
    <property type="term" value="F:DNA binding"/>
    <property type="evidence" value="ECO:0007669"/>
    <property type="project" value="UniProtKB-KW"/>
</dbReference>
<evidence type="ECO:0000256" key="20">
    <source>
        <dbReference type="ARBA" id="ARBA00045008"/>
    </source>
</evidence>
<feature type="domain" description="Helicase ATP-binding" evidence="25">
    <location>
        <begin position="311"/>
        <end position="729"/>
    </location>
</feature>
<dbReference type="PANTHER" id="PTHR11472:SF41">
    <property type="entry name" value="ATP-DEPENDENT DNA HELICASE DDX11-RELATED"/>
    <property type="match status" value="1"/>
</dbReference>
<dbReference type="SMART" id="SM00491">
    <property type="entry name" value="HELICc2"/>
    <property type="match status" value="1"/>
</dbReference>
<evidence type="ECO:0000256" key="8">
    <source>
        <dbReference type="ARBA" id="ARBA00022801"/>
    </source>
</evidence>
<dbReference type="GO" id="GO:0034085">
    <property type="term" value="P:establishment of sister chromatid cohesion"/>
    <property type="evidence" value="ECO:0007669"/>
    <property type="project" value="TreeGrafter"/>
</dbReference>
<evidence type="ECO:0000256" key="1">
    <source>
        <dbReference type="ARBA" id="ARBA00001966"/>
    </source>
</evidence>